<comment type="caution">
    <text evidence="2">The sequence shown here is derived from an EMBL/GenBank/DDBJ whole genome shotgun (WGS) entry which is preliminary data.</text>
</comment>
<dbReference type="Pfam" id="PF22979">
    <property type="entry name" value="HTH_69"/>
    <property type="match status" value="1"/>
</dbReference>
<dbReference type="InterPro" id="IPR055121">
    <property type="entry name" value="HTH_69"/>
</dbReference>
<dbReference type="SUPFAM" id="SSF53167">
    <property type="entry name" value="Purine and uridine phosphorylases"/>
    <property type="match status" value="1"/>
</dbReference>
<evidence type="ECO:0000313" key="2">
    <source>
        <dbReference type="EMBL" id="KAK6631314.1"/>
    </source>
</evidence>
<keyword evidence="3" id="KW-1185">Reference proteome</keyword>
<evidence type="ECO:0000259" key="1">
    <source>
        <dbReference type="Pfam" id="PF22979"/>
    </source>
</evidence>
<proteinExistence type="predicted"/>
<dbReference type="PANTHER" id="PTHR47705">
    <property type="entry name" value="AGAP000321-PA"/>
    <property type="match status" value="1"/>
</dbReference>
<dbReference type="Gene3D" id="3.40.50.1580">
    <property type="entry name" value="Nucleoside phosphorylase domain"/>
    <property type="match status" value="1"/>
</dbReference>
<organism evidence="2 3">
    <name type="scientific">Polyplax serrata</name>
    <name type="common">Common mouse louse</name>
    <dbReference type="NCBI Taxonomy" id="468196"/>
    <lineage>
        <taxon>Eukaryota</taxon>
        <taxon>Metazoa</taxon>
        <taxon>Ecdysozoa</taxon>
        <taxon>Arthropoda</taxon>
        <taxon>Hexapoda</taxon>
        <taxon>Insecta</taxon>
        <taxon>Pterygota</taxon>
        <taxon>Neoptera</taxon>
        <taxon>Paraneoptera</taxon>
        <taxon>Psocodea</taxon>
        <taxon>Troctomorpha</taxon>
        <taxon>Phthiraptera</taxon>
        <taxon>Anoplura</taxon>
        <taxon>Polyplacidae</taxon>
        <taxon>Polyplax</taxon>
    </lineage>
</organism>
<reference evidence="2 3" key="1">
    <citation type="submission" date="2023-09" db="EMBL/GenBank/DDBJ databases">
        <title>Genomes of two closely related lineages of the louse Polyplax serrata with different host specificities.</title>
        <authorList>
            <person name="Martinu J."/>
            <person name="Tarabai H."/>
            <person name="Stefka J."/>
            <person name="Hypsa V."/>
        </authorList>
    </citation>
    <scope>NUCLEOTIDE SEQUENCE [LARGE SCALE GENOMIC DNA]</scope>
    <source>
        <strain evidence="2">98ZLc_SE</strain>
    </source>
</reference>
<dbReference type="Proteomes" id="UP001359485">
    <property type="component" value="Unassembled WGS sequence"/>
</dbReference>
<feature type="domain" description="Winged helix-turn-helix" evidence="1">
    <location>
        <begin position="209"/>
        <end position="275"/>
    </location>
</feature>
<name>A0ABR1AY80_POLSC</name>
<gene>
    <name evidence="2" type="ORF">RUM44_005840</name>
</gene>
<dbReference type="PANTHER" id="PTHR47705:SF1">
    <property type="entry name" value="PNP_UDP_1 DOMAIN-CONTAINING PROTEIN"/>
    <property type="match status" value="1"/>
</dbReference>
<evidence type="ECO:0000313" key="3">
    <source>
        <dbReference type="Proteomes" id="UP001359485"/>
    </source>
</evidence>
<sequence>MEVKEHIVLTPKNKISNSTTLWIERKPVENVTPGEKVYVAGGDHQGIIVNKENIDDITLLENIFQSPTYTGYAHSASGNEKRQGTSEAFQTDCFVFPARKGICPSHLSLEFCVYLVNNQTGKQTQEVRTLRFWFRHVVEVNAEHASIAQEFFGDLIHPKEFPRDYVGFVKKIMKLLQHKFYGIVRIELVLQQIEDSELLHRPCSSSADDSSSDKLDEITEEKVIEILEFLYPNPVTIQYLVRHHEWDEEDVREILNRLQVKEIVKSIEQGAYTRVTQGDAEVKIVRQMPQMVWAHQPTIAIITAHFTEKLAVNAMMENKETFMRYTTVGESNVYTLGTICDHRIVCTKLPSIGQTREAMTAAGNTTTRLLGTFQSVHHVILVGVGGGVPHFTDYNKHVRLGDVVVSHASPKSDCIFVSCGGATEIRPNAFSFETKEYSSGDSMLQNIAAQLKVESMLNSSDKIWKYLDEGLLSVEVETEHDFNRPPPGSDKLYMAIGEHDLIEVTHPNAQESDTNRVMGRPRLHLGTIGAGREVSRSDLYRQKFAKEHEVLAYVPEFDPVIESIIGNCRDSFLFVRGISDYKDGTRRTEWQPYAALAAAAVTKAIITVLDPICT</sequence>
<dbReference type="EMBL" id="JAWJWF010000006">
    <property type="protein sequence ID" value="KAK6631314.1"/>
    <property type="molecule type" value="Genomic_DNA"/>
</dbReference>
<accession>A0ABR1AY80</accession>
<dbReference type="InterPro" id="IPR035994">
    <property type="entry name" value="Nucleoside_phosphorylase_sf"/>
</dbReference>
<protein>
    <recommendedName>
        <fullName evidence="1">Winged helix-turn-helix domain-containing protein</fullName>
    </recommendedName>
</protein>